<dbReference type="InterPro" id="IPR051924">
    <property type="entry name" value="GST_Kappa/NadH"/>
</dbReference>
<dbReference type="InterPro" id="IPR001853">
    <property type="entry name" value="DSBA-like_thioredoxin_dom"/>
</dbReference>
<dbReference type="InterPro" id="IPR014440">
    <property type="entry name" value="HCCAis_GSTk"/>
</dbReference>
<dbReference type="PANTHER" id="PTHR42943:SF13">
    <property type="entry name" value="GLUTATHIONE S-TRANSFERASE KAPPA-RELATED"/>
    <property type="match status" value="1"/>
</dbReference>
<accession>A0A0U3PZC1</accession>
<dbReference type="KEGG" id="pphr:APZ00_00295"/>
<protein>
    <recommendedName>
        <fullName evidence="1">2-hydroxychromene-2-carboxylate isomerase</fullName>
        <ecNumber evidence="1">5.99.1.4</ecNumber>
    </recommendedName>
</protein>
<dbReference type="EC" id="5.99.1.4" evidence="1"/>
<dbReference type="Pfam" id="PF01323">
    <property type="entry name" value="DSBA"/>
    <property type="match status" value="1"/>
</dbReference>
<dbReference type="GO" id="GO:0004602">
    <property type="term" value="F:glutathione peroxidase activity"/>
    <property type="evidence" value="ECO:0007669"/>
    <property type="project" value="TreeGrafter"/>
</dbReference>
<keyword evidence="1" id="KW-0413">Isomerase</keyword>
<dbReference type="InterPro" id="IPR044087">
    <property type="entry name" value="NahD-like"/>
</dbReference>
<dbReference type="GO" id="GO:0006749">
    <property type="term" value="P:glutathione metabolic process"/>
    <property type="evidence" value="ECO:0007669"/>
    <property type="project" value="TreeGrafter"/>
</dbReference>
<feature type="domain" description="DSBA-like thioredoxin" evidence="3">
    <location>
        <begin position="3"/>
        <end position="195"/>
    </location>
</feature>
<reference evidence="4 5" key="1">
    <citation type="submission" date="2015-10" db="EMBL/GenBank/DDBJ databases">
        <title>The world's first case of liver abscess caused by Pannonibacter phragmitetus.</title>
        <authorList>
            <person name="Ming D."/>
            <person name="Wang M."/>
            <person name="Zhou Y."/>
            <person name="Jiang T."/>
            <person name="Hu S."/>
        </authorList>
    </citation>
    <scope>NUCLEOTIDE SEQUENCE [LARGE SCALE GENOMIC DNA]</scope>
    <source>
        <strain evidence="4 5">31801</strain>
    </source>
</reference>
<comment type="similarity">
    <text evidence="1">Belongs to the GST superfamily. NadH family.</text>
</comment>
<evidence type="ECO:0000313" key="4">
    <source>
        <dbReference type="EMBL" id="ALV25705.1"/>
    </source>
</evidence>
<dbReference type="GO" id="GO:0004364">
    <property type="term" value="F:glutathione transferase activity"/>
    <property type="evidence" value="ECO:0007669"/>
    <property type="project" value="TreeGrafter"/>
</dbReference>
<dbReference type="GO" id="GO:0018845">
    <property type="term" value="F:2-hydroxychromene-2-carboxylate isomerase activity"/>
    <property type="evidence" value="ECO:0007669"/>
    <property type="project" value="UniProtKB-UniRule"/>
</dbReference>
<dbReference type="Gene3D" id="3.40.30.10">
    <property type="entry name" value="Glutaredoxin"/>
    <property type="match status" value="1"/>
</dbReference>
<dbReference type="GO" id="GO:1901170">
    <property type="term" value="P:naphthalene catabolic process"/>
    <property type="evidence" value="ECO:0007669"/>
    <property type="project" value="InterPro"/>
</dbReference>
<dbReference type="PANTHER" id="PTHR42943">
    <property type="entry name" value="GLUTATHIONE S-TRANSFERASE KAPPA"/>
    <property type="match status" value="1"/>
</dbReference>
<dbReference type="EMBL" id="CP013068">
    <property type="protein sequence ID" value="ALV25705.1"/>
    <property type="molecule type" value="Genomic_DNA"/>
</dbReference>
<keyword evidence="5" id="KW-1185">Reference proteome</keyword>
<evidence type="ECO:0000256" key="1">
    <source>
        <dbReference type="PIRNR" id="PIRNR006386"/>
    </source>
</evidence>
<dbReference type="STRING" id="121719.APZ00_00295"/>
<feature type="active site" description="Nucleophile" evidence="2">
    <location>
        <position position="12"/>
    </location>
</feature>
<dbReference type="CDD" id="cd03022">
    <property type="entry name" value="DsbA_HCCA_Iso"/>
    <property type="match status" value="1"/>
</dbReference>
<dbReference type="eggNOG" id="COG3917">
    <property type="taxonomic scope" value="Bacteria"/>
</dbReference>
<evidence type="ECO:0000259" key="3">
    <source>
        <dbReference type="Pfam" id="PF01323"/>
    </source>
</evidence>
<organism evidence="4 5">
    <name type="scientific">Pannonibacter phragmitetus</name>
    <dbReference type="NCBI Taxonomy" id="121719"/>
    <lineage>
        <taxon>Bacteria</taxon>
        <taxon>Pseudomonadati</taxon>
        <taxon>Pseudomonadota</taxon>
        <taxon>Alphaproteobacteria</taxon>
        <taxon>Hyphomicrobiales</taxon>
        <taxon>Stappiaceae</taxon>
        <taxon>Pannonibacter</taxon>
    </lineage>
</organism>
<comment type="catalytic activity">
    <reaction evidence="1">
        <text>2-hydroxychromene-2-carboxylate = (3E)-4-(2-hydroxyphenyl)-2-oxobut-3-enoate</text>
        <dbReference type="Rhea" id="RHEA:27401"/>
        <dbReference type="ChEBI" id="CHEBI:59350"/>
        <dbReference type="ChEBI" id="CHEBI:59353"/>
        <dbReference type="EC" id="5.99.1.4"/>
    </reaction>
</comment>
<sequence>MPVIDYFYTHVSPWAYLGHQAFVDLAAAHGQEVRFRPVNLAGVFEVSGGLPLAKRHPVRQAYRFVELQRWREKRGVPLTLKPAFFPADSTLADCCAIAVAEAGGPVAACSARFFQAVWVEDLNIADEAVLTGLLREMGLDADALLEAAGSAAIREAYQENQRRAIDLGVIGSPCYVLKGEPFWGQDRLDLLEDALVSGRDAFRPV</sequence>
<dbReference type="InterPro" id="IPR036249">
    <property type="entry name" value="Thioredoxin-like_sf"/>
</dbReference>
<proteinExistence type="inferred from homology"/>
<gene>
    <name evidence="4" type="ORF">APZ00_00295</name>
</gene>
<evidence type="ECO:0000256" key="2">
    <source>
        <dbReference type="PIRSR" id="PIRSR006386-1"/>
    </source>
</evidence>
<dbReference type="Proteomes" id="UP000064921">
    <property type="component" value="Chromosome"/>
</dbReference>
<evidence type="ECO:0000313" key="5">
    <source>
        <dbReference type="Proteomes" id="UP000064921"/>
    </source>
</evidence>
<dbReference type="PIRSF" id="PIRSF006386">
    <property type="entry name" value="HCCAis_GSTk"/>
    <property type="match status" value="1"/>
</dbReference>
<dbReference type="AlphaFoldDB" id="A0A0U3PZC1"/>
<dbReference type="SUPFAM" id="SSF52833">
    <property type="entry name" value="Thioredoxin-like"/>
    <property type="match status" value="1"/>
</dbReference>
<name>A0A0U3PZC1_9HYPH</name>